<name>A0A917C2Z8_9PROT</name>
<feature type="region of interest" description="Disordered" evidence="2">
    <location>
        <begin position="106"/>
        <end position="125"/>
    </location>
</feature>
<feature type="signal peptide" evidence="3">
    <location>
        <begin position="1"/>
        <end position="32"/>
    </location>
</feature>
<protein>
    <recommendedName>
        <fullName evidence="4">OmpA-like domain-containing protein</fullName>
    </recommendedName>
</protein>
<dbReference type="InterPro" id="IPR036737">
    <property type="entry name" value="OmpA-like_sf"/>
</dbReference>
<feature type="compositionally biased region" description="Low complexity" evidence="2">
    <location>
        <begin position="140"/>
        <end position="154"/>
    </location>
</feature>
<dbReference type="PROSITE" id="PS51257">
    <property type="entry name" value="PROKAR_LIPOPROTEIN"/>
    <property type="match status" value="1"/>
</dbReference>
<feature type="compositionally biased region" description="Polar residues" evidence="2">
    <location>
        <begin position="116"/>
        <end position="125"/>
    </location>
</feature>
<dbReference type="CDD" id="cd07185">
    <property type="entry name" value="OmpA_C-like"/>
    <property type="match status" value="1"/>
</dbReference>
<sequence>MFTKMLKKKLLTQAAVLTAPLLLVGCSSVPDAVNPVEWYRSSVEYFSDDEADMTAEGTVQSGGEQKAVGSGFVAAQAPQGKYGEPIMRQGEVVNPLGEEKTAEVVQAPAPKAAPSTPVSSQSLESQKPVVIANGVPESSPATPKLKLTPPTTTAQPVGQTDTRSVSEIYAANIAQTRPDQNVTTMGRSDTLAYGMHPYETVVVSSTGVDRQVPSYMQPAQQQRYASLTQTVQSDAYDTLSSAMMIEPPVVVEGRAQSLSSFNPSMFNGSFQVATIQFGNGSANLTQEDIRILKEVVSIHQQQGGVIRVVGHASSRTQNMPVQKHELVNAKMSMGRADRVARQLLNLGLPGEHLFVGGVSDRQPLYQEVMPSGEAGNRRTEIFVDY</sequence>
<dbReference type="AlphaFoldDB" id="A0A917C2Z8"/>
<feature type="region of interest" description="Disordered" evidence="2">
    <location>
        <begin position="134"/>
        <end position="161"/>
    </location>
</feature>
<evidence type="ECO:0000259" key="4">
    <source>
        <dbReference type="PROSITE" id="PS51123"/>
    </source>
</evidence>
<accession>A0A917C2Z8</accession>
<evidence type="ECO:0000256" key="3">
    <source>
        <dbReference type="SAM" id="SignalP"/>
    </source>
</evidence>
<organism evidence="5 6">
    <name type="scientific">Terasakiella brassicae</name>
    <dbReference type="NCBI Taxonomy" id="1634917"/>
    <lineage>
        <taxon>Bacteria</taxon>
        <taxon>Pseudomonadati</taxon>
        <taxon>Pseudomonadota</taxon>
        <taxon>Alphaproteobacteria</taxon>
        <taxon>Rhodospirillales</taxon>
        <taxon>Terasakiellaceae</taxon>
        <taxon>Terasakiella</taxon>
    </lineage>
</organism>
<dbReference type="Proteomes" id="UP000632498">
    <property type="component" value="Unassembled WGS sequence"/>
</dbReference>
<gene>
    <name evidence="5" type="ORF">GCM10011332_22090</name>
</gene>
<keyword evidence="3" id="KW-0732">Signal</keyword>
<dbReference type="RefSeq" id="WP_188664953.1">
    <property type="nucleotide sequence ID" value="NZ_BMHV01000015.1"/>
</dbReference>
<dbReference type="PANTHER" id="PTHR30329">
    <property type="entry name" value="STATOR ELEMENT OF FLAGELLAR MOTOR COMPLEX"/>
    <property type="match status" value="1"/>
</dbReference>
<feature type="domain" description="OmpA-like" evidence="4">
    <location>
        <begin position="264"/>
        <end position="385"/>
    </location>
</feature>
<proteinExistence type="predicted"/>
<dbReference type="GO" id="GO:0016020">
    <property type="term" value="C:membrane"/>
    <property type="evidence" value="ECO:0007669"/>
    <property type="project" value="UniProtKB-UniRule"/>
</dbReference>
<comment type="caution">
    <text evidence="5">The sequence shown here is derived from an EMBL/GenBank/DDBJ whole genome shotgun (WGS) entry which is preliminary data.</text>
</comment>
<keyword evidence="1" id="KW-0472">Membrane</keyword>
<evidence type="ECO:0000313" key="5">
    <source>
        <dbReference type="EMBL" id="GGF67568.1"/>
    </source>
</evidence>
<evidence type="ECO:0000256" key="1">
    <source>
        <dbReference type="PROSITE-ProRule" id="PRU00473"/>
    </source>
</evidence>
<reference evidence="5" key="1">
    <citation type="journal article" date="2014" name="Int. J. Syst. Evol. Microbiol.">
        <title>Complete genome sequence of Corynebacterium casei LMG S-19264T (=DSM 44701T), isolated from a smear-ripened cheese.</title>
        <authorList>
            <consortium name="US DOE Joint Genome Institute (JGI-PGF)"/>
            <person name="Walter F."/>
            <person name="Albersmeier A."/>
            <person name="Kalinowski J."/>
            <person name="Ruckert C."/>
        </authorList>
    </citation>
    <scope>NUCLEOTIDE SEQUENCE</scope>
    <source>
        <strain evidence="5">CGMCC 1.15254</strain>
    </source>
</reference>
<evidence type="ECO:0000313" key="6">
    <source>
        <dbReference type="Proteomes" id="UP000632498"/>
    </source>
</evidence>
<dbReference type="InterPro" id="IPR006665">
    <property type="entry name" value="OmpA-like"/>
</dbReference>
<dbReference type="Pfam" id="PF00691">
    <property type="entry name" value="OmpA"/>
    <property type="match status" value="1"/>
</dbReference>
<dbReference type="Gene3D" id="3.30.1330.60">
    <property type="entry name" value="OmpA-like domain"/>
    <property type="match status" value="1"/>
</dbReference>
<dbReference type="PROSITE" id="PS51123">
    <property type="entry name" value="OMPA_2"/>
    <property type="match status" value="1"/>
</dbReference>
<feature type="chain" id="PRO_5038093317" description="OmpA-like domain-containing protein" evidence="3">
    <location>
        <begin position="33"/>
        <end position="385"/>
    </location>
</feature>
<keyword evidence="6" id="KW-1185">Reference proteome</keyword>
<dbReference type="PANTHER" id="PTHR30329:SF21">
    <property type="entry name" value="LIPOPROTEIN YIAD-RELATED"/>
    <property type="match status" value="1"/>
</dbReference>
<reference evidence="5" key="2">
    <citation type="submission" date="2020-09" db="EMBL/GenBank/DDBJ databases">
        <authorList>
            <person name="Sun Q."/>
            <person name="Zhou Y."/>
        </authorList>
    </citation>
    <scope>NUCLEOTIDE SEQUENCE</scope>
    <source>
        <strain evidence="5">CGMCC 1.15254</strain>
    </source>
</reference>
<evidence type="ECO:0000256" key="2">
    <source>
        <dbReference type="SAM" id="MobiDB-lite"/>
    </source>
</evidence>
<dbReference type="InterPro" id="IPR050330">
    <property type="entry name" value="Bact_OuterMem_StrucFunc"/>
</dbReference>
<dbReference type="EMBL" id="BMHV01000015">
    <property type="protein sequence ID" value="GGF67568.1"/>
    <property type="molecule type" value="Genomic_DNA"/>
</dbReference>
<dbReference type="SUPFAM" id="SSF103088">
    <property type="entry name" value="OmpA-like"/>
    <property type="match status" value="1"/>
</dbReference>